<dbReference type="FunFam" id="3.40.309.10:FF:000012">
    <property type="entry name" value="Betaine aldehyde dehydrogenase"/>
    <property type="match status" value="1"/>
</dbReference>
<dbReference type="SUPFAM" id="SSF53720">
    <property type="entry name" value="ALDH-like"/>
    <property type="match status" value="1"/>
</dbReference>
<proteinExistence type="inferred from homology"/>
<dbReference type="CDD" id="cd07139">
    <property type="entry name" value="ALDH_AldA-Rv0768"/>
    <property type="match status" value="1"/>
</dbReference>
<dbReference type="Pfam" id="PF00171">
    <property type="entry name" value="Aldedh"/>
    <property type="match status" value="1"/>
</dbReference>
<comment type="caution">
    <text evidence="8">The sequence shown here is derived from an EMBL/GenBank/DDBJ whole genome shotgun (WGS) entry which is preliminary data.</text>
</comment>
<dbReference type="InterPro" id="IPR016162">
    <property type="entry name" value="Ald_DH_N"/>
</dbReference>
<keyword evidence="2 6" id="KW-0560">Oxidoreductase</keyword>
<sequence>MVWDGEYDCLFIGGRWVPAATDERIEVVSPYTEQIVARVPSGSNADIDAAVAAARTAFDHGPWPRLPRAERLAALSRLSAGMSAAETTMAELVTTEMGCPITQSRAIHAQRPRLIVDSMIEIGRTYPFTEVRSSDSGRARVTREPIGVVAAIVPWNAPHLVSMMKLAPALLAGCTVVLKPSPETPLDAYLLAELVSRAGFPDGTVNVVPAHRGPSEYLVTHPGVDMVSFTGSTAAGRRIGELCGGMLRRTALELGGKSAAIVLDDADLAATVEAVRVGAFRNTGQVCSAKTRVVVSRGRAGEFVEALRAATAAMTVGDPFDPGTEFGPLVTAQHRERVEALIRVGQQAGATTVLGGGRPQDLGTGWFVEPTIFTDVEPSMRIAQEEVFGPVLCVLEYEDEDHAVAIANDSRYGLNGAVFSADPEHALAVADQLRTGTVELNGNPAGLAAPSGGVKDSGLGRELGPEGITEFVEFKSIGLPRDLVL</sequence>
<organism evidence="8 9">
    <name type="scientific">Nocardia stercoris</name>
    <dbReference type="NCBI Taxonomy" id="2483361"/>
    <lineage>
        <taxon>Bacteria</taxon>
        <taxon>Bacillati</taxon>
        <taxon>Actinomycetota</taxon>
        <taxon>Actinomycetes</taxon>
        <taxon>Mycobacteriales</taxon>
        <taxon>Nocardiaceae</taxon>
        <taxon>Nocardia</taxon>
    </lineage>
</organism>
<evidence type="ECO:0000256" key="1">
    <source>
        <dbReference type="ARBA" id="ARBA00009986"/>
    </source>
</evidence>
<dbReference type="InterPro" id="IPR029510">
    <property type="entry name" value="Ald_DH_CS_GLU"/>
</dbReference>
<keyword evidence="9" id="KW-1185">Reference proteome</keyword>
<dbReference type="OrthoDB" id="6882680at2"/>
<dbReference type="InterPro" id="IPR016160">
    <property type="entry name" value="Ald_DH_CS_CYS"/>
</dbReference>
<comment type="catalytic activity">
    <reaction evidence="4">
        <text>an aldehyde + NAD(+) + H2O = a carboxylate + NADH + 2 H(+)</text>
        <dbReference type="Rhea" id="RHEA:16185"/>
        <dbReference type="ChEBI" id="CHEBI:15377"/>
        <dbReference type="ChEBI" id="CHEBI:15378"/>
        <dbReference type="ChEBI" id="CHEBI:17478"/>
        <dbReference type="ChEBI" id="CHEBI:29067"/>
        <dbReference type="ChEBI" id="CHEBI:57540"/>
        <dbReference type="ChEBI" id="CHEBI:57945"/>
        <dbReference type="EC" id="1.2.1.3"/>
    </reaction>
</comment>
<protein>
    <recommendedName>
        <fullName evidence="3">aldehyde dehydrogenase (NAD(+))</fullName>
        <ecNumber evidence="3">1.2.1.3</ecNumber>
    </recommendedName>
</protein>
<comment type="similarity">
    <text evidence="1 6">Belongs to the aldehyde dehydrogenase family.</text>
</comment>
<name>A0A3M2KV00_9NOCA</name>
<evidence type="ECO:0000256" key="5">
    <source>
        <dbReference type="PROSITE-ProRule" id="PRU10007"/>
    </source>
</evidence>
<gene>
    <name evidence="8" type="ORF">EBN03_28520</name>
</gene>
<feature type="domain" description="Aldehyde dehydrogenase" evidence="7">
    <location>
        <begin position="16"/>
        <end position="477"/>
    </location>
</feature>
<dbReference type="PANTHER" id="PTHR42804:SF1">
    <property type="entry name" value="ALDEHYDE DEHYDROGENASE-RELATED"/>
    <property type="match status" value="1"/>
</dbReference>
<dbReference type="EC" id="1.2.1.3" evidence="3"/>
<dbReference type="Proteomes" id="UP000279275">
    <property type="component" value="Unassembled WGS sequence"/>
</dbReference>
<dbReference type="PROSITE" id="PS00070">
    <property type="entry name" value="ALDEHYDE_DEHYDR_CYS"/>
    <property type="match status" value="1"/>
</dbReference>
<dbReference type="GO" id="GO:0004029">
    <property type="term" value="F:aldehyde dehydrogenase (NAD+) activity"/>
    <property type="evidence" value="ECO:0007669"/>
    <property type="project" value="UniProtKB-EC"/>
</dbReference>
<dbReference type="InterPro" id="IPR016163">
    <property type="entry name" value="Ald_DH_C"/>
</dbReference>
<evidence type="ECO:0000256" key="6">
    <source>
        <dbReference type="RuleBase" id="RU003345"/>
    </source>
</evidence>
<reference evidence="8 9" key="1">
    <citation type="submission" date="2018-10" db="EMBL/GenBank/DDBJ databases">
        <title>Isolation from cow dung.</title>
        <authorList>
            <person name="Ling L."/>
        </authorList>
    </citation>
    <scope>NUCLEOTIDE SEQUENCE [LARGE SCALE GENOMIC DNA]</scope>
    <source>
        <strain evidence="8 9">NEAU-LL90</strain>
    </source>
</reference>
<dbReference type="InterPro" id="IPR016161">
    <property type="entry name" value="Ald_DH/histidinol_DH"/>
</dbReference>
<evidence type="ECO:0000259" key="7">
    <source>
        <dbReference type="Pfam" id="PF00171"/>
    </source>
</evidence>
<dbReference type="InterPro" id="IPR015590">
    <property type="entry name" value="Aldehyde_DH_dom"/>
</dbReference>
<dbReference type="Gene3D" id="3.40.605.10">
    <property type="entry name" value="Aldehyde Dehydrogenase, Chain A, domain 1"/>
    <property type="match status" value="1"/>
</dbReference>
<dbReference type="EMBL" id="RFFH01000018">
    <property type="protein sequence ID" value="RMI28824.1"/>
    <property type="molecule type" value="Genomic_DNA"/>
</dbReference>
<dbReference type="AlphaFoldDB" id="A0A3M2KV00"/>
<dbReference type="PANTHER" id="PTHR42804">
    <property type="entry name" value="ALDEHYDE DEHYDROGENASE"/>
    <property type="match status" value="1"/>
</dbReference>
<dbReference type="Gene3D" id="3.40.309.10">
    <property type="entry name" value="Aldehyde Dehydrogenase, Chain A, domain 2"/>
    <property type="match status" value="1"/>
</dbReference>
<evidence type="ECO:0000256" key="3">
    <source>
        <dbReference type="ARBA" id="ARBA00024226"/>
    </source>
</evidence>
<dbReference type="RefSeq" id="WP_122191244.1">
    <property type="nucleotide sequence ID" value="NZ_RFFH01000018.1"/>
</dbReference>
<evidence type="ECO:0000313" key="8">
    <source>
        <dbReference type="EMBL" id="RMI28824.1"/>
    </source>
</evidence>
<evidence type="ECO:0000256" key="2">
    <source>
        <dbReference type="ARBA" id="ARBA00023002"/>
    </source>
</evidence>
<dbReference type="PROSITE" id="PS00687">
    <property type="entry name" value="ALDEHYDE_DEHYDR_GLU"/>
    <property type="match status" value="1"/>
</dbReference>
<evidence type="ECO:0000313" key="9">
    <source>
        <dbReference type="Proteomes" id="UP000279275"/>
    </source>
</evidence>
<feature type="active site" evidence="5">
    <location>
        <position position="253"/>
    </location>
</feature>
<dbReference type="FunFam" id="3.40.605.10:FF:000007">
    <property type="entry name" value="NAD/NADP-dependent betaine aldehyde dehydrogenase"/>
    <property type="match status" value="1"/>
</dbReference>
<evidence type="ECO:0000256" key="4">
    <source>
        <dbReference type="ARBA" id="ARBA00049194"/>
    </source>
</evidence>
<accession>A0A3M2KV00</accession>